<keyword evidence="3 5" id="KW-0175">Coiled coil</keyword>
<dbReference type="PRINTS" id="PR01248">
    <property type="entry name" value="TYPE1KERATIN"/>
</dbReference>
<feature type="region of interest" description="Disordered" evidence="6">
    <location>
        <begin position="440"/>
        <end position="537"/>
    </location>
</feature>
<dbReference type="FunFam" id="1.20.5.170:FF:000002">
    <property type="entry name" value="Type I keratin KA11"/>
    <property type="match status" value="1"/>
</dbReference>
<accession>A0A8B9BUP7</accession>
<dbReference type="InterPro" id="IPR018039">
    <property type="entry name" value="IF_conserved"/>
</dbReference>
<dbReference type="PROSITE" id="PS00226">
    <property type="entry name" value="IF_ROD_1"/>
    <property type="match status" value="1"/>
</dbReference>
<feature type="coiled-coil region" evidence="5">
    <location>
        <begin position="114"/>
        <end position="155"/>
    </location>
</feature>
<keyword evidence="1" id="KW-0416">Keratin</keyword>
<keyword evidence="2 4" id="KW-0403">Intermediate filament</keyword>
<feature type="compositionally biased region" description="Basic and acidic residues" evidence="6">
    <location>
        <begin position="511"/>
        <end position="526"/>
    </location>
</feature>
<dbReference type="SMART" id="SM01391">
    <property type="entry name" value="Filament"/>
    <property type="match status" value="1"/>
</dbReference>
<feature type="coiled-coil region" evidence="5">
    <location>
        <begin position="287"/>
        <end position="402"/>
    </location>
</feature>
<dbReference type="Ensembl" id="ENSABRT00000013655.1">
    <property type="protein sequence ID" value="ENSABRP00000009564.1"/>
    <property type="gene ID" value="ENSABRG00000008514.1"/>
</dbReference>
<feature type="compositionally biased region" description="Low complexity" evidence="6">
    <location>
        <begin position="485"/>
        <end position="496"/>
    </location>
</feature>
<dbReference type="PANTHER" id="PTHR23239:SF372">
    <property type="entry name" value="IF ROD DOMAIN-CONTAINING PROTEIN"/>
    <property type="match status" value="1"/>
</dbReference>
<evidence type="ECO:0000256" key="1">
    <source>
        <dbReference type="ARBA" id="ARBA00022744"/>
    </source>
</evidence>
<dbReference type="GeneTree" id="ENSGT00940000165820"/>
<evidence type="ECO:0000256" key="4">
    <source>
        <dbReference type="RuleBase" id="RU000685"/>
    </source>
</evidence>
<keyword evidence="9" id="KW-1185">Reference proteome</keyword>
<dbReference type="PROSITE" id="PS51842">
    <property type="entry name" value="IF_ROD_2"/>
    <property type="match status" value="1"/>
</dbReference>
<comment type="similarity">
    <text evidence="4">Belongs to the intermediate filament family.</text>
</comment>
<evidence type="ECO:0000313" key="8">
    <source>
        <dbReference type="Ensembl" id="ENSABRP00000009564.1"/>
    </source>
</evidence>
<name>A0A8B9BUP7_9AVES</name>
<sequence>MSCAVRQVVTACSQGRSSAGSLAAGAGRKVSSASSGRQAACDFVGAAGNFSGGSSSEGLLGKPLSAGSAAGGSFGAAPRACSTIGFGGGGMCARGVAGGFARAGAGCGEGILFANNEKATMQNLNDRLASYLDKVRLLEGENADLECKIREWYAKVGPSCEPRDYSCFHKEIEDLQNQILCAAMETNKILLNIDNNRMTADDFRVKYETECGLRQNVDADICNLRPVLDQLASCKTDLQLQCEALTEEMCCLKTNHEEEMNCLRKQATGDVSVEVNTCPGPDLRKILEDLRCQYETLMERNRKETEQWYEVNLEVITSSQEIESSNKQVTELRRQLQALEINVQAQLTMKENLESSLAETECRYNKYLAELQSQISCVEQRLAEIRAEMECQNQEYKTLLDVKCRLEQEIQTYHCLLEGGQHDIMYADCRQTGAQTGWGRQRQSSAFQQGHKIKQAREKREKKCQDKKKGECKKKDKGVHGGNLGKSSASSSLSAGHCRQESFPASPTARPSEEVSQRTNPLEKARQKPPGSSQFCAWHQSEGTLQNAAVLPPLCLLLPPAMLLGARHGPAPAG</sequence>
<proteinExistence type="inferred from homology"/>
<organism evidence="8 9">
    <name type="scientific">Anser brachyrhynchus</name>
    <name type="common">Pink-footed goose</name>
    <dbReference type="NCBI Taxonomy" id="132585"/>
    <lineage>
        <taxon>Eukaryota</taxon>
        <taxon>Metazoa</taxon>
        <taxon>Chordata</taxon>
        <taxon>Craniata</taxon>
        <taxon>Vertebrata</taxon>
        <taxon>Euteleostomi</taxon>
        <taxon>Archelosauria</taxon>
        <taxon>Archosauria</taxon>
        <taxon>Dinosauria</taxon>
        <taxon>Saurischia</taxon>
        <taxon>Theropoda</taxon>
        <taxon>Coelurosauria</taxon>
        <taxon>Aves</taxon>
        <taxon>Neognathae</taxon>
        <taxon>Galloanserae</taxon>
        <taxon>Anseriformes</taxon>
        <taxon>Anatidae</taxon>
        <taxon>Anserinae</taxon>
        <taxon>Anser</taxon>
    </lineage>
</organism>
<reference evidence="8" key="1">
    <citation type="submission" date="2025-08" db="UniProtKB">
        <authorList>
            <consortium name="Ensembl"/>
        </authorList>
    </citation>
    <scope>IDENTIFICATION</scope>
</reference>
<dbReference type="InterPro" id="IPR039008">
    <property type="entry name" value="IF_rod_dom"/>
</dbReference>
<dbReference type="Gene3D" id="1.20.5.500">
    <property type="entry name" value="Single helix bin"/>
    <property type="match status" value="1"/>
</dbReference>
<feature type="domain" description="IF rod" evidence="7">
    <location>
        <begin position="117"/>
        <end position="424"/>
    </location>
</feature>
<evidence type="ECO:0000256" key="2">
    <source>
        <dbReference type="ARBA" id="ARBA00022754"/>
    </source>
</evidence>
<evidence type="ECO:0000259" key="7">
    <source>
        <dbReference type="PROSITE" id="PS51842"/>
    </source>
</evidence>
<reference evidence="8" key="2">
    <citation type="submission" date="2025-09" db="UniProtKB">
        <authorList>
            <consortium name="Ensembl"/>
        </authorList>
    </citation>
    <scope>IDENTIFICATION</scope>
</reference>
<dbReference type="Pfam" id="PF00038">
    <property type="entry name" value="Filament"/>
    <property type="match status" value="1"/>
</dbReference>
<dbReference type="GO" id="GO:0045109">
    <property type="term" value="P:intermediate filament organization"/>
    <property type="evidence" value="ECO:0007669"/>
    <property type="project" value="TreeGrafter"/>
</dbReference>
<dbReference type="FunFam" id="1.20.5.1160:FF:000002">
    <property type="entry name" value="Type I keratin 10"/>
    <property type="match status" value="1"/>
</dbReference>
<dbReference type="GO" id="GO:0005198">
    <property type="term" value="F:structural molecule activity"/>
    <property type="evidence" value="ECO:0007669"/>
    <property type="project" value="InterPro"/>
</dbReference>
<protein>
    <recommendedName>
        <fullName evidence="7">IF rod domain-containing protein</fullName>
    </recommendedName>
</protein>
<dbReference type="Gene3D" id="1.20.5.170">
    <property type="match status" value="1"/>
</dbReference>
<dbReference type="GO" id="GO:0005882">
    <property type="term" value="C:intermediate filament"/>
    <property type="evidence" value="ECO:0007669"/>
    <property type="project" value="UniProtKB-KW"/>
</dbReference>
<dbReference type="Gene3D" id="1.20.5.1160">
    <property type="entry name" value="Vasodilator-stimulated phosphoprotein"/>
    <property type="match status" value="1"/>
</dbReference>
<evidence type="ECO:0000256" key="6">
    <source>
        <dbReference type="SAM" id="MobiDB-lite"/>
    </source>
</evidence>
<dbReference type="SUPFAM" id="SSF64593">
    <property type="entry name" value="Intermediate filament protein, coiled coil region"/>
    <property type="match status" value="2"/>
</dbReference>
<dbReference type="AlphaFoldDB" id="A0A8B9BUP7"/>
<evidence type="ECO:0000256" key="5">
    <source>
        <dbReference type="SAM" id="Coils"/>
    </source>
</evidence>
<feature type="compositionally biased region" description="Basic and acidic residues" evidence="6">
    <location>
        <begin position="455"/>
        <end position="469"/>
    </location>
</feature>
<dbReference type="Proteomes" id="UP000694426">
    <property type="component" value="Unplaced"/>
</dbReference>
<evidence type="ECO:0000313" key="9">
    <source>
        <dbReference type="Proteomes" id="UP000694426"/>
    </source>
</evidence>
<dbReference type="PANTHER" id="PTHR23239">
    <property type="entry name" value="INTERMEDIATE FILAMENT"/>
    <property type="match status" value="1"/>
</dbReference>
<dbReference type="GO" id="GO:0030855">
    <property type="term" value="P:epithelial cell differentiation"/>
    <property type="evidence" value="ECO:0007669"/>
    <property type="project" value="TreeGrafter"/>
</dbReference>
<dbReference type="InterPro" id="IPR002957">
    <property type="entry name" value="Keratin_I"/>
</dbReference>
<evidence type="ECO:0000256" key="3">
    <source>
        <dbReference type="ARBA" id="ARBA00023054"/>
    </source>
</evidence>